<evidence type="ECO:0000256" key="1">
    <source>
        <dbReference type="ARBA" id="ARBA00001971"/>
    </source>
</evidence>
<evidence type="ECO:0000256" key="10">
    <source>
        <dbReference type="RuleBase" id="RU000461"/>
    </source>
</evidence>
<feature type="binding site" description="axial binding residue" evidence="9">
    <location>
        <position position="450"/>
    </location>
    <ligand>
        <name>heme</name>
        <dbReference type="ChEBI" id="CHEBI:30413"/>
    </ligand>
    <ligandPart>
        <name>Fe</name>
        <dbReference type="ChEBI" id="CHEBI:18248"/>
    </ligandPart>
</feature>
<evidence type="ECO:0000256" key="4">
    <source>
        <dbReference type="ARBA" id="ARBA00022617"/>
    </source>
</evidence>
<dbReference type="Proteomes" id="UP000757232">
    <property type="component" value="Unassembled WGS sequence"/>
</dbReference>
<dbReference type="GO" id="GO:0004497">
    <property type="term" value="F:monooxygenase activity"/>
    <property type="evidence" value="ECO:0007669"/>
    <property type="project" value="UniProtKB-KW"/>
</dbReference>
<keyword evidence="11" id="KW-0472">Membrane</keyword>
<dbReference type="EMBL" id="LNZH02000172">
    <property type="protein sequence ID" value="OCB88740.1"/>
    <property type="molecule type" value="Genomic_DNA"/>
</dbReference>
<keyword evidence="4 9" id="KW-0349">Heme</keyword>
<proteinExistence type="inferred from homology"/>
<dbReference type="PRINTS" id="PR00463">
    <property type="entry name" value="EP450I"/>
</dbReference>
<dbReference type="PANTHER" id="PTHR46300">
    <property type="entry name" value="P450, PUTATIVE (EUROFUNG)-RELATED-RELATED"/>
    <property type="match status" value="1"/>
</dbReference>
<keyword evidence="8 10" id="KW-0503">Monooxygenase</keyword>
<dbReference type="InterPro" id="IPR001128">
    <property type="entry name" value="Cyt_P450"/>
</dbReference>
<evidence type="ECO:0000256" key="11">
    <source>
        <dbReference type="SAM" id="Phobius"/>
    </source>
</evidence>
<dbReference type="PROSITE" id="PS00086">
    <property type="entry name" value="CYTOCHROME_P450"/>
    <property type="match status" value="1"/>
</dbReference>
<dbReference type="Gene3D" id="1.10.630.10">
    <property type="entry name" value="Cytochrome P450"/>
    <property type="match status" value="1"/>
</dbReference>
<comment type="cofactor">
    <cofactor evidence="1 9">
        <name>heme</name>
        <dbReference type="ChEBI" id="CHEBI:30413"/>
    </cofactor>
</comment>
<reference evidence="12" key="1">
    <citation type="submission" date="2016-06" db="EMBL/GenBank/DDBJ databases">
        <title>Draft Genome sequence of the fungus Inonotus baumii.</title>
        <authorList>
            <person name="Zhu H."/>
            <person name="Lin W."/>
        </authorList>
    </citation>
    <scope>NUCLEOTIDE SEQUENCE</scope>
    <source>
        <strain evidence="12">821</strain>
    </source>
</reference>
<dbReference type="PRINTS" id="PR00385">
    <property type="entry name" value="P450"/>
</dbReference>
<keyword evidence="7 9" id="KW-0408">Iron</keyword>
<comment type="caution">
    <text evidence="12">The sequence shown here is derived from an EMBL/GenBank/DDBJ whole genome shotgun (WGS) entry which is preliminary data.</text>
</comment>
<feature type="transmembrane region" description="Helical" evidence="11">
    <location>
        <begin position="12"/>
        <end position="36"/>
    </location>
</feature>
<comment type="pathway">
    <text evidence="2">Secondary metabolite biosynthesis.</text>
</comment>
<organism evidence="12 13">
    <name type="scientific">Sanghuangporus baumii</name>
    <name type="common">Phellinus baumii</name>
    <dbReference type="NCBI Taxonomy" id="108892"/>
    <lineage>
        <taxon>Eukaryota</taxon>
        <taxon>Fungi</taxon>
        <taxon>Dikarya</taxon>
        <taxon>Basidiomycota</taxon>
        <taxon>Agaricomycotina</taxon>
        <taxon>Agaricomycetes</taxon>
        <taxon>Hymenochaetales</taxon>
        <taxon>Hymenochaetaceae</taxon>
        <taxon>Sanghuangporus</taxon>
    </lineage>
</organism>
<gene>
    <name evidence="12" type="ORF">A7U60_g4122</name>
</gene>
<keyword evidence="11" id="KW-0812">Transmembrane</keyword>
<dbReference type="PANTHER" id="PTHR46300:SF12">
    <property type="entry name" value="P450, PUTATIVE (EUROFUNG)-RELATED"/>
    <property type="match status" value="1"/>
</dbReference>
<comment type="similarity">
    <text evidence="3 10">Belongs to the cytochrome P450 family.</text>
</comment>
<evidence type="ECO:0000256" key="3">
    <source>
        <dbReference type="ARBA" id="ARBA00010617"/>
    </source>
</evidence>
<evidence type="ECO:0000256" key="5">
    <source>
        <dbReference type="ARBA" id="ARBA00022723"/>
    </source>
</evidence>
<dbReference type="OrthoDB" id="2789670at2759"/>
<dbReference type="InterPro" id="IPR002401">
    <property type="entry name" value="Cyt_P450_E_grp-I"/>
</dbReference>
<name>A0A9Q5N5T9_SANBA</name>
<accession>A0A9Q5N5T9</accession>
<evidence type="ECO:0000256" key="8">
    <source>
        <dbReference type="ARBA" id="ARBA00023033"/>
    </source>
</evidence>
<sequence>MELIPHPKVAFTGINALGVTSLCVFGLCVLAAKTLFPLREKTKRLPPGPKPKPLIGNLRDLPPSGQPAWLHWTKHKDLYGPISSVTVFGTTLVILNDRNIAAELLDKRSVIYSSRPKLVFGGELVGWEHALPFSTYSERFRAFRKFLRAEIGTKSSIMRFTSLQDVEVRRFLLRLLEKPEGFLQHIRTMAGAIILKISYGYTIEPRDKDPLVDLADQALDTLSHCTIAGAWIVDTLPFLKYIPSWVPGMTFKHTAAKWRKVLMDHVDKPVEFVKRQMAAGINAPSYTSSLLAKGDHDPEHEFIVKWSAQSLYGGGADTTVNVLQCLFLAMMVYPEVLRKAQAEIDSAVGNDRLPDFNDRQNLPYIEAILKELLRWHPIGPLGFAHVTTEDDVYDGYFIPKGALVIANIWWYTHDPDTYHDPMAFKPERFLGEEPELNPANLSFGFGRRICPGRELADASLYLTVSRILATFNIGKPVENGKIVEPVVDFTPGAISHPVGFKVRIKARSGKAEALIRSVEEEHPFMPSDAETLRNL</sequence>
<dbReference type="GO" id="GO:0005506">
    <property type="term" value="F:iron ion binding"/>
    <property type="evidence" value="ECO:0007669"/>
    <property type="project" value="InterPro"/>
</dbReference>
<dbReference type="CDD" id="cd11065">
    <property type="entry name" value="CYP64-like"/>
    <property type="match status" value="1"/>
</dbReference>
<dbReference type="GO" id="GO:0016705">
    <property type="term" value="F:oxidoreductase activity, acting on paired donors, with incorporation or reduction of molecular oxygen"/>
    <property type="evidence" value="ECO:0007669"/>
    <property type="project" value="InterPro"/>
</dbReference>
<keyword evidence="11" id="KW-1133">Transmembrane helix</keyword>
<dbReference type="InterPro" id="IPR050364">
    <property type="entry name" value="Cytochrome_P450_fung"/>
</dbReference>
<evidence type="ECO:0000256" key="7">
    <source>
        <dbReference type="ARBA" id="ARBA00023004"/>
    </source>
</evidence>
<evidence type="ECO:0000313" key="12">
    <source>
        <dbReference type="EMBL" id="OCB88740.1"/>
    </source>
</evidence>
<evidence type="ECO:0000256" key="2">
    <source>
        <dbReference type="ARBA" id="ARBA00005179"/>
    </source>
</evidence>
<dbReference type="SUPFAM" id="SSF48264">
    <property type="entry name" value="Cytochrome P450"/>
    <property type="match status" value="1"/>
</dbReference>
<evidence type="ECO:0000256" key="9">
    <source>
        <dbReference type="PIRSR" id="PIRSR602401-1"/>
    </source>
</evidence>
<dbReference type="InterPro" id="IPR036396">
    <property type="entry name" value="Cyt_P450_sf"/>
</dbReference>
<dbReference type="AlphaFoldDB" id="A0A9Q5N5T9"/>
<dbReference type="Pfam" id="PF00067">
    <property type="entry name" value="p450"/>
    <property type="match status" value="1"/>
</dbReference>
<keyword evidence="6 10" id="KW-0560">Oxidoreductase</keyword>
<dbReference type="InterPro" id="IPR017972">
    <property type="entry name" value="Cyt_P450_CS"/>
</dbReference>
<dbReference type="GO" id="GO:0020037">
    <property type="term" value="F:heme binding"/>
    <property type="evidence" value="ECO:0007669"/>
    <property type="project" value="InterPro"/>
</dbReference>
<evidence type="ECO:0000313" key="13">
    <source>
        <dbReference type="Proteomes" id="UP000757232"/>
    </source>
</evidence>
<keyword evidence="5 9" id="KW-0479">Metal-binding</keyword>
<keyword evidence="13" id="KW-1185">Reference proteome</keyword>
<protein>
    <submittedName>
        <fullName evidence="12">Cytochrome P450</fullName>
    </submittedName>
</protein>
<evidence type="ECO:0000256" key="6">
    <source>
        <dbReference type="ARBA" id="ARBA00023002"/>
    </source>
</evidence>